<accession>A0AAD7MFP3</accession>
<proteinExistence type="predicted"/>
<sequence length="235" mass="26120">MHSHNADLAPDSPTSRRHSRSQQHFEVIAVHKRILDPPNGGVWLYAGDTSQIGHIISFFGGLVKENMFGTIFHHYRHPGEPPPPPLSDSGDMLPKRGRGRPKGSKNKRKAEELESEKSTTEASGSHLNGTSSQPRQKKKTRTNNVSPRDTSASATNSGDKTGRTSPIQALSNLVNKFSVDYSQLFPDDPLVCSWTPGSISDRDTGGHIKRHRHFIYVSDVLTPCLKFQSWCYYTC</sequence>
<comment type="caution">
    <text evidence="2">The sequence shown here is derived from an EMBL/GenBank/DDBJ whole genome shotgun (WGS) entry which is preliminary data.</text>
</comment>
<reference evidence="2" key="1">
    <citation type="submission" date="2023-03" db="EMBL/GenBank/DDBJ databases">
        <title>Massive genome expansion in bonnet fungi (Mycena s.s.) driven by repeated elements and novel gene families across ecological guilds.</title>
        <authorList>
            <consortium name="Lawrence Berkeley National Laboratory"/>
            <person name="Harder C.B."/>
            <person name="Miyauchi S."/>
            <person name="Viragh M."/>
            <person name="Kuo A."/>
            <person name="Thoen E."/>
            <person name="Andreopoulos B."/>
            <person name="Lu D."/>
            <person name="Skrede I."/>
            <person name="Drula E."/>
            <person name="Henrissat B."/>
            <person name="Morin E."/>
            <person name="Kohler A."/>
            <person name="Barry K."/>
            <person name="LaButti K."/>
            <person name="Morin E."/>
            <person name="Salamov A."/>
            <person name="Lipzen A."/>
            <person name="Mereny Z."/>
            <person name="Hegedus B."/>
            <person name="Baldrian P."/>
            <person name="Stursova M."/>
            <person name="Weitz H."/>
            <person name="Taylor A."/>
            <person name="Grigoriev I.V."/>
            <person name="Nagy L.G."/>
            <person name="Martin F."/>
            <person name="Kauserud H."/>
        </authorList>
    </citation>
    <scope>NUCLEOTIDE SEQUENCE</scope>
    <source>
        <strain evidence="2">CBHHK182m</strain>
    </source>
</reference>
<gene>
    <name evidence="2" type="ORF">B0H16DRAFT_1477508</name>
</gene>
<dbReference type="EMBL" id="JARKIB010000311">
    <property type="protein sequence ID" value="KAJ7715237.1"/>
    <property type="molecule type" value="Genomic_DNA"/>
</dbReference>
<dbReference type="Proteomes" id="UP001215598">
    <property type="component" value="Unassembled WGS sequence"/>
</dbReference>
<feature type="compositionally biased region" description="Basic and acidic residues" evidence="1">
    <location>
        <begin position="109"/>
        <end position="119"/>
    </location>
</feature>
<organism evidence="2 3">
    <name type="scientific">Mycena metata</name>
    <dbReference type="NCBI Taxonomy" id="1033252"/>
    <lineage>
        <taxon>Eukaryota</taxon>
        <taxon>Fungi</taxon>
        <taxon>Dikarya</taxon>
        <taxon>Basidiomycota</taxon>
        <taxon>Agaricomycotina</taxon>
        <taxon>Agaricomycetes</taxon>
        <taxon>Agaricomycetidae</taxon>
        <taxon>Agaricales</taxon>
        <taxon>Marasmiineae</taxon>
        <taxon>Mycenaceae</taxon>
        <taxon>Mycena</taxon>
    </lineage>
</organism>
<keyword evidence="3" id="KW-1185">Reference proteome</keyword>
<dbReference type="AlphaFoldDB" id="A0AAD7MFP3"/>
<feature type="region of interest" description="Disordered" evidence="1">
    <location>
        <begin position="74"/>
        <end position="165"/>
    </location>
</feature>
<feature type="region of interest" description="Disordered" evidence="1">
    <location>
        <begin position="1"/>
        <end position="23"/>
    </location>
</feature>
<protein>
    <submittedName>
        <fullName evidence="2">Uncharacterized protein</fullName>
    </submittedName>
</protein>
<name>A0AAD7MFP3_9AGAR</name>
<evidence type="ECO:0000256" key="1">
    <source>
        <dbReference type="SAM" id="MobiDB-lite"/>
    </source>
</evidence>
<feature type="compositionally biased region" description="Polar residues" evidence="1">
    <location>
        <begin position="142"/>
        <end position="165"/>
    </location>
</feature>
<feature type="compositionally biased region" description="Polar residues" evidence="1">
    <location>
        <begin position="120"/>
        <end position="134"/>
    </location>
</feature>
<feature type="compositionally biased region" description="Basic residues" evidence="1">
    <location>
        <begin position="95"/>
        <end position="108"/>
    </location>
</feature>
<evidence type="ECO:0000313" key="3">
    <source>
        <dbReference type="Proteomes" id="UP001215598"/>
    </source>
</evidence>
<evidence type="ECO:0000313" key="2">
    <source>
        <dbReference type="EMBL" id="KAJ7715237.1"/>
    </source>
</evidence>